<dbReference type="Proteomes" id="UP000006671">
    <property type="component" value="Unassembled WGS sequence"/>
</dbReference>
<protein>
    <submittedName>
        <fullName evidence="2">Predicted protein</fullName>
    </submittedName>
</protein>
<keyword evidence="1" id="KW-0472">Membrane</keyword>
<organism evidence="3">
    <name type="scientific">Naegleria gruberi</name>
    <name type="common">Amoeba</name>
    <dbReference type="NCBI Taxonomy" id="5762"/>
    <lineage>
        <taxon>Eukaryota</taxon>
        <taxon>Discoba</taxon>
        <taxon>Heterolobosea</taxon>
        <taxon>Tetramitia</taxon>
        <taxon>Eutetramitia</taxon>
        <taxon>Vahlkampfiidae</taxon>
        <taxon>Naegleria</taxon>
    </lineage>
</organism>
<feature type="transmembrane region" description="Helical" evidence="1">
    <location>
        <begin position="483"/>
        <end position="508"/>
    </location>
</feature>
<reference evidence="2 3" key="1">
    <citation type="journal article" date="2010" name="Cell">
        <title>The genome of Naegleria gruberi illuminates early eukaryotic versatility.</title>
        <authorList>
            <person name="Fritz-Laylin L.K."/>
            <person name="Prochnik S.E."/>
            <person name="Ginger M.L."/>
            <person name="Dacks J.B."/>
            <person name="Carpenter M.L."/>
            <person name="Field M.C."/>
            <person name="Kuo A."/>
            <person name="Paredez A."/>
            <person name="Chapman J."/>
            <person name="Pham J."/>
            <person name="Shu S."/>
            <person name="Neupane R."/>
            <person name="Cipriano M."/>
            <person name="Mancuso J."/>
            <person name="Tu H."/>
            <person name="Salamov A."/>
            <person name="Lindquist E."/>
            <person name="Shapiro H."/>
            <person name="Lucas S."/>
            <person name="Grigoriev I.V."/>
            <person name="Cande W.Z."/>
            <person name="Fulton C."/>
            <person name="Rokhsar D.S."/>
            <person name="Dawson S.C."/>
        </authorList>
    </citation>
    <scope>NUCLEOTIDE SEQUENCE [LARGE SCALE GENOMIC DNA]</scope>
    <source>
        <strain evidence="2 3">NEG-M</strain>
    </source>
</reference>
<dbReference type="InParanoid" id="D2VDR0"/>
<keyword evidence="3" id="KW-1185">Reference proteome</keyword>
<dbReference type="VEuPathDB" id="AmoebaDB:NAEGRDRAFT_67008"/>
<dbReference type="KEGG" id="ngr:NAEGRDRAFT_67008"/>
<name>D2VDR0_NAEGR</name>
<dbReference type="RefSeq" id="XP_002677686.1">
    <property type="nucleotide sequence ID" value="XM_002677640.1"/>
</dbReference>
<keyword evidence="1" id="KW-1133">Transmembrane helix</keyword>
<gene>
    <name evidence="2" type="ORF">NAEGRDRAFT_67008</name>
</gene>
<proteinExistence type="predicted"/>
<dbReference type="GeneID" id="8853028"/>
<sequence>MSLYAANDLSVQGQSIELQGKFFTIIDMCSISPSTIEIGITKATLSCTSDLVTTSTKIELYHDGLLVGKSASFPIDFVTSRSGQSFKVVIYDTLTGGKASEDILLSKAITFSTKSLLTSSFVSKIASQMAIISQSNSASFKDISSNNNYIVSMINNIGIATEIVQKEIASLTPKALDMSITAISKDMKESSPSLGSFSTMVNQIKDLSNPEYLTDSNVEKTTQIVNEFVSYTQRLTNWDDGISASLSNIVTNIAPKISETTTMSMISKIAFSTISKSSQFTFTTTNFFPDKKPSNLIIVNAVKSSYVSMNSLSITSESKVPLVSFQLSKHKTTAQANEEIIVSHSVFKYPSSKRSITTPKRDFISQLSISSKNILEGTASFNIPLPSYASPISPLIKQTFRCITVYDMKDFQVETYCKYASNSKQYLSEFQSDSTTVVTCSCDLNYLSKQSQFSMIGVTAEYLEDDSAYRADQDAKVAAGVSVALIFVILFIVGIVLLGVGISVFLYFRKKKQMPPAQFPANSQPSIQYTTQPSSSTINTSTPDLLVAYSVNADFELGTVNAGQHWSVPNQIHLGAMDGIENVTAQNIQPTSI</sequence>
<accession>D2VDR0</accession>
<evidence type="ECO:0000313" key="2">
    <source>
        <dbReference type="EMBL" id="EFC44942.1"/>
    </source>
</evidence>
<evidence type="ECO:0000256" key="1">
    <source>
        <dbReference type="SAM" id="Phobius"/>
    </source>
</evidence>
<keyword evidence="1" id="KW-0812">Transmembrane</keyword>
<dbReference type="EMBL" id="GG738865">
    <property type="protein sequence ID" value="EFC44942.1"/>
    <property type="molecule type" value="Genomic_DNA"/>
</dbReference>
<evidence type="ECO:0000313" key="3">
    <source>
        <dbReference type="Proteomes" id="UP000006671"/>
    </source>
</evidence>
<dbReference type="AlphaFoldDB" id="D2VDR0"/>